<dbReference type="Proteomes" id="UP001280629">
    <property type="component" value="Unassembled WGS sequence"/>
</dbReference>
<dbReference type="RefSeq" id="WP_317934923.1">
    <property type="nucleotide sequence ID" value="NZ_JAUBDH010000002.1"/>
</dbReference>
<comment type="caution">
    <text evidence="1">The sequence shown here is derived from an EMBL/GenBank/DDBJ whole genome shotgun (WGS) entry which is preliminary data.</text>
</comment>
<evidence type="ECO:0000313" key="2">
    <source>
        <dbReference type="Proteomes" id="UP001280629"/>
    </source>
</evidence>
<evidence type="ECO:0008006" key="3">
    <source>
        <dbReference type="Google" id="ProtNLM"/>
    </source>
</evidence>
<accession>A0ABU4FXI1</accession>
<organism evidence="1 2">
    <name type="scientific">Sporosarcina aquimarina</name>
    <dbReference type="NCBI Taxonomy" id="114975"/>
    <lineage>
        <taxon>Bacteria</taxon>
        <taxon>Bacillati</taxon>
        <taxon>Bacillota</taxon>
        <taxon>Bacilli</taxon>
        <taxon>Bacillales</taxon>
        <taxon>Caryophanaceae</taxon>
        <taxon>Sporosarcina</taxon>
    </lineage>
</organism>
<gene>
    <name evidence="1" type="ORF">QT716_05020</name>
</gene>
<reference evidence="1 2" key="1">
    <citation type="submission" date="2023-06" db="EMBL/GenBank/DDBJ databases">
        <title>Sporosarcina sp. nov., isolated from Korean traditional fermented seafood 'Jeotgal'.</title>
        <authorList>
            <person name="Yang A.-I."/>
            <person name="Shin N.-R."/>
        </authorList>
    </citation>
    <scope>NUCLEOTIDE SEQUENCE [LARGE SCALE GENOMIC DNA]</scope>
    <source>
        <strain evidence="1 2">KCTC3840</strain>
    </source>
</reference>
<keyword evidence="2" id="KW-1185">Reference proteome</keyword>
<sequence length="62" mass="6838">MFLNPLTIVPVSLQPTKSEQTPANPTKTSGHCHIKIGSAEVTLQNGVDERIIQVIIRELMNQ</sequence>
<evidence type="ECO:0000313" key="1">
    <source>
        <dbReference type="EMBL" id="MDW0109416.1"/>
    </source>
</evidence>
<dbReference type="EMBL" id="JAUBDH010000002">
    <property type="protein sequence ID" value="MDW0109416.1"/>
    <property type="molecule type" value="Genomic_DNA"/>
</dbReference>
<proteinExistence type="predicted"/>
<name>A0ABU4FXI1_9BACL</name>
<protein>
    <recommendedName>
        <fullName evidence="3">Transposase</fullName>
    </recommendedName>
</protein>